<comment type="caution">
    <text evidence="2">The sequence shown here is derived from an EMBL/GenBank/DDBJ whole genome shotgun (WGS) entry which is preliminary data.</text>
</comment>
<evidence type="ECO:0000313" key="3">
    <source>
        <dbReference type="Proteomes" id="UP001445732"/>
    </source>
</evidence>
<dbReference type="PANTHER" id="PTHR33361:SF2">
    <property type="entry name" value="DUF885 DOMAIN-CONTAINING PROTEIN"/>
    <property type="match status" value="1"/>
</dbReference>
<organism evidence="2 3">
    <name type="scientific">Brevundimonas aurifodinae</name>
    <dbReference type="NCBI Taxonomy" id="1508312"/>
    <lineage>
        <taxon>Bacteria</taxon>
        <taxon>Pseudomonadati</taxon>
        <taxon>Pseudomonadota</taxon>
        <taxon>Alphaproteobacteria</taxon>
        <taxon>Caulobacterales</taxon>
        <taxon>Caulobacteraceae</taxon>
        <taxon>Brevundimonas</taxon>
    </lineage>
</organism>
<dbReference type="PROSITE" id="PS51318">
    <property type="entry name" value="TAT"/>
    <property type="match status" value="1"/>
</dbReference>
<reference evidence="2 3" key="1">
    <citation type="submission" date="2024-06" db="EMBL/GenBank/DDBJ databases">
        <title>Brevundimonas sp. C11.</title>
        <authorList>
            <person name="Maltman C."/>
        </authorList>
    </citation>
    <scope>NUCLEOTIDE SEQUENCE [LARGE SCALE GENOMIC DNA]</scope>
    <source>
        <strain evidence="2 3">C11</strain>
    </source>
</reference>
<dbReference type="InterPro" id="IPR010281">
    <property type="entry name" value="DUF885"/>
</dbReference>
<keyword evidence="1" id="KW-0732">Signal</keyword>
<feature type="chain" id="PRO_5045610697" evidence="1">
    <location>
        <begin position="26"/>
        <end position="612"/>
    </location>
</feature>
<dbReference type="EMBL" id="JBEGDD010000004">
    <property type="protein sequence ID" value="MEQ7154913.1"/>
    <property type="molecule type" value="Genomic_DNA"/>
</dbReference>
<protein>
    <submittedName>
        <fullName evidence="2">DUF885 family protein</fullName>
    </submittedName>
</protein>
<dbReference type="RefSeq" id="WP_349684072.1">
    <property type="nucleotide sequence ID" value="NZ_JBEGDD010000004.1"/>
</dbReference>
<dbReference type="Proteomes" id="UP001445732">
    <property type="component" value="Unassembled WGS sequence"/>
</dbReference>
<gene>
    <name evidence="2" type="ORF">ABN401_06790</name>
</gene>
<proteinExistence type="predicted"/>
<dbReference type="PANTHER" id="PTHR33361">
    <property type="entry name" value="GLR0591 PROTEIN"/>
    <property type="match status" value="1"/>
</dbReference>
<feature type="signal peptide" evidence="1">
    <location>
        <begin position="1"/>
        <end position="25"/>
    </location>
</feature>
<evidence type="ECO:0000256" key="1">
    <source>
        <dbReference type="SAM" id="SignalP"/>
    </source>
</evidence>
<keyword evidence="3" id="KW-1185">Reference proteome</keyword>
<accession>A0ABV1NM40</accession>
<dbReference type="InterPro" id="IPR006311">
    <property type="entry name" value="TAT_signal"/>
</dbReference>
<sequence>MIDRRRLMFTAAAGAGLMASGQTLAAPQGATPTAAGAALRAVMDKVVQQTLMTSPETLTQLGFDRGANAAMKARLDDRSQAKVLADRDIFRSQMAELKAVDRAGLSADEAVWYDSLEYFGDTAIAGYAFPYGGNGFGPAPYTISQLTGSYQSIPDFLDSVHSIDTAEDAEAYLSRVSAFATALDQETGRMLLDFEAGAVPPDFVIARTLAQMDGLMAGGATGTTLVQSVARRTAEKSLAGEWGSRAEAIVNDAVFPALSRQAEALRARQAGATHDAGVWRLPDGEAFYRFGIQSYTTTNLSGDEIHEIGLAQLAELSARADVLLRAQGLTQGSVGARIAALGDDPRYLYPNTDEAKEQLLADLNAQMADMARRLPEYFGRIPQAGVEIRRVPVAIEAGAPGGYYNSPSLDGSRPGAYYINLRDTAEWPKFQLPTLTYHEAAPGHHHQIALSQERPDVPLLMKVLGFSAYSEGWALYAEQLADEMGVYENDPVGQIGYLQSLMFRATRLVVDSGMHAKRWSREEAIRFMVDALGDAESAVTTEIERYCVWPGQACSYKLGHTKWAELRTNAQTALGDRFDIRAFHDAGMNTGGVPLTVLERVMTEWTAAQVAA</sequence>
<evidence type="ECO:0000313" key="2">
    <source>
        <dbReference type="EMBL" id="MEQ7154913.1"/>
    </source>
</evidence>
<dbReference type="Pfam" id="PF05960">
    <property type="entry name" value="DUF885"/>
    <property type="match status" value="1"/>
</dbReference>
<name>A0ABV1NM40_9CAUL</name>